<keyword evidence="1" id="KW-0812">Transmembrane</keyword>
<keyword evidence="4" id="KW-0328">Glycosyltransferase</keyword>
<dbReference type="PANTHER" id="PTHR45947:SF3">
    <property type="entry name" value="SULFOQUINOVOSYL TRANSFERASE SQD2"/>
    <property type="match status" value="1"/>
</dbReference>
<dbReference type="InterPro" id="IPR001296">
    <property type="entry name" value="Glyco_trans_1"/>
</dbReference>
<protein>
    <submittedName>
        <fullName evidence="4">Glycosyltransferase</fullName>
        <ecNumber evidence="4">2.4.1.-</ecNumber>
    </submittedName>
</protein>
<dbReference type="EC" id="2.4.1.-" evidence="4"/>
<feature type="domain" description="Glycosyl transferase family 1" evidence="2">
    <location>
        <begin position="220"/>
        <end position="378"/>
    </location>
</feature>
<dbReference type="PANTHER" id="PTHR45947">
    <property type="entry name" value="SULFOQUINOVOSYL TRANSFERASE SQD2"/>
    <property type="match status" value="1"/>
</dbReference>
<feature type="transmembrane region" description="Helical" evidence="1">
    <location>
        <begin position="121"/>
        <end position="142"/>
    </location>
</feature>
<dbReference type="HOGENOM" id="CLU_009583_2_4_7"/>
<dbReference type="KEGG" id="sat:SYN_00817"/>
<evidence type="ECO:0000313" key="5">
    <source>
        <dbReference type="Proteomes" id="UP000001933"/>
    </source>
</evidence>
<dbReference type="GO" id="GO:0016758">
    <property type="term" value="F:hexosyltransferase activity"/>
    <property type="evidence" value="ECO:0007669"/>
    <property type="project" value="TreeGrafter"/>
</dbReference>
<feature type="domain" description="Glycosyltransferase subfamily 4-like N-terminal" evidence="3">
    <location>
        <begin position="27"/>
        <end position="204"/>
    </location>
</feature>
<accession>Q2LVP6</accession>
<dbReference type="InterPro" id="IPR050194">
    <property type="entry name" value="Glycosyltransferase_grp1"/>
</dbReference>
<evidence type="ECO:0000256" key="1">
    <source>
        <dbReference type="SAM" id="Phobius"/>
    </source>
</evidence>
<dbReference type="RefSeq" id="WP_011418174.1">
    <property type="nucleotide sequence ID" value="NC_007759.1"/>
</dbReference>
<organism evidence="4 5">
    <name type="scientific">Syntrophus aciditrophicus (strain SB)</name>
    <dbReference type="NCBI Taxonomy" id="56780"/>
    <lineage>
        <taxon>Bacteria</taxon>
        <taxon>Pseudomonadati</taxon>
        <taxon>Thermodesulfobacteriota</taxon>
        <taxon>Syntrophia</taxon>
        <taxon>Syntrophales</taxon>
        <taxon>Syntrophaceae</taxon>
        <taxon>Syntrophus</taxon>
    </lineage>
</organism>
<dbReference type="STRING" id="56780.SYN_00817"/>
<proteinExistence type="predicted"/>
<dbReference type="CAZy" id="GT4">
    <property type="family name" value="Glycosyltransferase Family 4"/>
</dbReference>
<dbReference type="Pfam" id="PF13439">
    <property type="entry name" value="Glyco_transf_4"/>
    <property type="match status" value="1"/>
</dbReference>
<gene>
    <name evidence="4" type="ORF">SYN_00817</name>
</gene>
<dbReference type="eggNOG" id="COG0438">
    <property type="taxonomic scope" value="Bacteria"/>
</dbReference>
<keyword evidence="1" id="KW-0472">Membrane</keyword>
<dbReference type="SUPFAM" id="SSF53756">
    <property type="entry name" value="UDP-Glycosyltransferase/glycogen phosphorylase"/>
    <property type="match status" value="1"/>
</dbReference>
<evidence type="ECO:0000259" key="2">
    <source>
        <dbReference type="Pfam" id="PF00534"/>
    </source>
</evidence>
<keyword evidence="4" id="KW-0808">Transferase</keyword>
<name>Q2LVP6_SYNAS</name>
<dbReference type="Proteomes" id="UP000001933">
    <property type="component" value="Chromosome"/>
</dbReference>
<keyword evidence="5" id="KW-1185">Reference proteome</keyword>
<reference evidence="4 5" key="1">
    <citation type="journal article" date="2007" name="Proc. Natl. Acad. Sci. U.S.A.">
        <title>The genome of Syntrophus aciditrophicus: life at the thermodynamic limit of microbial growth.</title>
        <authorList>
            <person name="McInerney M.J."/>
            <person name="Rohlin L."/>
            <person name="Mouttaki H."/>
            <person name="Kim U."/>
            <person name="Krupp R.S."/>
            <person name="Rios-Hernandez L."/>
            <person name="Sieber J."/>
            <person name="Struchtemeyer C.G."/>
            <person name="Bhattacharyya A."/>
            <person name="Campbell J.W."/>
            <person name="Gunsalus R.P."/>
        </authorList>
    </citation>
    <scope>NUCLEOTIDE SEQUENCE [LARGE SCALE GENOMIC DNA]</scope>
    <source>
        <strain evidence="4 5">SB</strain>
    </source>
</reference>
<evidence type="ECO:0000259" key="3">
    <source>
        <dbReference type="Pfam" id="PF13439"/>
    </source>
</evidence>
<dbReference type="InterPro" id="IPR028098">
    <property type="entry name" value="Glyco_trans_4-like_N"/>
</dbReference>
<dbReference type="OrthoDB" id="433681at2"/>
<dbReference type="InParanoid" id="Q2LVP6"/>
<dbReference type="Gene3D" id="3.40.50.2000">
    <property type="entry name" value="Glycogen Phosphorylase B"/>
    <property type="match status" value="2"/>
</dbReference>
<dbReference type="Pfam" id="PF00534">
    <property type="entry name" value="Glycos_transf_1"/>
    <property type="match status" value="1"/>
</dbReference>
<dbReference type="AlphaFoldDB" id="Q2LVP6"/>
<evidence type="ECO:0000313" key="4">
    <source>
        <dbReference type="EMBL" id="ABC78154.1"/>
    </source>
</evidence>
<dbReference type="EMBL" id="CP000252">
    <property type="protein sequence ID" value="ABC78154.1"/>
    <property type="molecule type" value="Genomic_DNA"/>
</dbReference>
<sequence>MQSIRPTLLIVTSTFPRWHGDREPPFVFELSRRMTRNFTVHVLAPHALGTKDIEDMDGIRVFRFRYFWEDGEKLAYDGGILANLKQYPWRFFLVPFFLLGELAALIHLLKSGRYDIVHAHWLIPQGLVAVLALIFSGTRLPILCTSHGGDLFALKGKLVRNLKRFVLSRIDGLTVVSRAMREETLRLGSRNIMTDVIPMGVDLKKVFVPPPNTTVRRSGQLLFVGRLVEKKGLIYLIRAMPTILRVHPEVRLLIAGSGPEEKALMEETGRLNLRANVSFLGAIENSRLPELYQSSEIVVFPSITAADGDQEGFGLVQVEALGCRCGVVATDLPAIRDIILDGKTGLIVPQQDEAALAAKIIYLLDQADVRSELGRAGRVFVSERYDWDIIAERYREMIEKVMASKHPHVQISTIL</sequence>
<feature type="transmembrane region" description="Helical" evidence="1">
    <location>
        <begin position="89"/>
        <end position="109"/>
    </location>
</feature>
<keyword evidence="1" id="KW-1133">Transmembrane helix</keyword>